<evidence type="ECO:0000313" key="7">
    <source>
        <dbReference type="EMBL" id="GAO17471.1"/>
    </source>
</evidence>
<protein>
    <recommendedName>
        <fullName evidence="9">Serine peptidase</fullName>
    </recommendedName>
</protein>
<dbReference type="EMBL" id="BBTG02000039">
    <property type="protein sequence ID" value="GAO17471.1"/>
    <property type="molecule type" value="Genomic_DNA"/>
</dbReference>
<dbReference type="InterPro" id="IPR008758">
    <property type="entry name" value="Peptidase_S28"/>
</dbReference>
<dbReference type="GO" id="GO:0008239">
    <property type="term" value="F:dipeptidyl-peptidase activity"/>
    <property type="evidence" value="ECO:0007669"/>
    <property type="project" value="TreeGrafter"/>
</dbReference>
<evidence type="ECO:0000256" key="2">
    <source>
        <dbReference type="ARBA" id="ARBA00022670"/>
    </source>
</evidence>
<evidence type="ECO:0000256" key="1">
    <source>
        <dbReference type="ARBA" id="ARBA00011079"/>
    </source>
</evidence>
<evidence type="ECO:0000256" key="4">
    <source>
        <dbReference type="ARBA" id="ARBA00022801"/>
    </source>
</evidence>
<sequence length="555" mass="61765">MRLSLLAALAAAVPGTAAVGPKRFNTLPPVPKDDIPRDGVFRVSFKAAARINIYNGTFQQLIDHDNPSLGTFTQRYWYNADFYTAPGSPVVLLAPTESSGELARGYVTNATLPGAFAQTNGGAAIVLEHRYFGTSSPYQDLTTQTLQYLTVDQAIRDVVRFARHVELPFDPSGSSRPDKAPWILTGCSYSGALAAWIARLAPGTFWAYHCSSAVVQAVGDFWQYFAPVEEAMPRNCSADVKRISAHLQRELTTRPEGARRRLKDSFGLGELQDDDFVFATMYPLGWWQQQQFYSGYGGLFQMCDWIEGFWPGSGKTQPVGAKGVGLSPALENFAKYFREVFLSGEGGMSLTRRGPKSLSSARLGLLTMAACAKASSVSCYDSHNVQNYAYTNTSAGNSDRAWEWMLCNEALEFWQDGSPHSTVGFPPPLLNVEYFRRQCPLYFPSVNNYVVGMEKGVRAEDVNRRTGGWDSVGPKRLIWVNGEWDPWRPATVSSKYRPGGQFRGDKDRPVFIVPQGSHCNDYVLENGEVNEGVKKIIDAELAVMKRWVRKFYDRR</sequence>
<organism evidence="7 8">
    <name type="scientific">Ustilaginoidea virens</name>
    <name type="common">Rice false smut fungus</name>
    <name type="synonym">Villosiclava virens</name>
    <dbReference type="NCBI Taxonomy" id="1159556"/>
    <lineage>
        <taxon>Eukaryota</taxon>
        <taxon>Fungi</taxon>
        <taxon>Dikarya</taxon>
        <taxon>Ascomycota</taxon>
        <taxon>Pezizomycotina</taxon>
        <taxon>Sordariomycetes</taxon>
        <taxon>Hypocreomycetidae</taxon>
        <taxon>Hypocreales</taxon>
        <taxon>Clavicipitaceae</taxon>
        <taxon>Ustilaginoidea</taxon>
    </lineage>
</organism>
<dbReference type="AlphaFoldDB" id="A0A1B5L236"/>
<keyword evidence="4" id="KW-0378">Hydrolase</keyword>
<keyword evidence="3 6" id="KW-0732">Signal</keyword>
<proteinExistence type="inferred from homology"/>
<evidence type="ECO:0000313" key="8">
    <source>
        <dbReference type="Proteomes" id="UP000054053"/>
    </source>
</evidence>
<reference evidence="8" key="1">
    <citation type="journal article" date="2016" name="Genome Announc.">
        <title>Genome sequence of Ustilaginoidea virens IPU010, a rice pathogenic fungus causing false smut.</title>
        <authorList>
            <person name="Kumagai T."/>
            <person name="Ishii T."/>
            <person name="Terai G."/>
            <person name="Umemura M."/>
            <person name="Machida M."/>
            <person name="Asai K."/>
        </authorList>
    </citation>
    <scope>NUCLEOTIDE SEQUENCE [LARGE SCALE GENOMIC DNA]</scope>
    <source>
        <strain evidence="8">IPU010</strain>
    </source>
</reference>
<keyword evidence="5" id="KW-0325">Glycoprotein</keyword>
<name>A0A1B5L236_USTVR</name>
<dbReference type="SUPFAM" id="SSF53474">
    <property type="entry name" value="alpha/beta-Hydrolases"/>
    <property type="match status" value="1"/>
</dbReference>
<dbReference type="InterPro" id="IPR029058">
    <property type="entry name" value="AB_hydrolase_fold"/>
</dbReference>
<keyword evidence="2" id="KW-0645">Protease</keyword>
<comment type="caution">
    <text evidence="7">The sequence shown here is derived from an EMBL/GenBank/DDBJ whole genome shotgun (WGS) entry which is preliminary data.</text>
</comment>
<dbReference type="Proteomes" id="UP000054053">
    <property type="component" value="Unassembled WGS sequence"/>
</dbReference>
<feature type="signal peptide" evidence="6">
    <location>
        <begin position="1"/>
        <end position="18"/>
    </location>
</feature>
<dbReference type="PANTHER" id="PTHR11010">
    <property type="entry name" value="PROTEASE S28 PRO-X CARBOXYPEPTIDASE-RELATED"/>
    <property type="match status" value="1"/>
</dbReference>
<dbReference type="GO" id="GO:0006508">
    <property type="term" value="P:proteolysis"/>
    <property type="evidence" value="ECO:0007669"/>
    <property type="project" value="UniProtKB-KW"/>
</dbReference>
<gene>
    <name evidence="7" type="ORF">UVI_02051900</name>
</gene>
<dbReference type="Gene3D" id="3.40.50.1820">
    <property type="entry name" value="alpha/beta hydrolase"/>
    <property type="match status" value="2"/>
</dbReference>
<evidence type="ECO:0000256" key="5">
    <source>
        <dbReference type="ARBA" id="ARBA00023180"/>
    </source>
</evidence>
<dbReference type="GO" id="GO:0070008">
    <property type="term" value="F:serine-type exopeptidase activity"/>
    <property type="evidence" value="ECO:0007669"/>
    <property type="project" value="InterPro"/>
</dbReference>
<evidence type="ECO:0008006" key="9">
    <source>
        <dbReference type="Google" id="ProtNLM"/>
    </source>
</evidence>
<accession>A0A1B5L236</accession>
<comment type="similarity">
    <text evidence="1">Belongs to the peptidase S28 family.</text>
</comment>
<dbReference type="PANTHER" id="PTHR11010:SF23">
    <property type="entry name" value="SERINE PEPTIDASE"/>
    <property type="match status" value="1"/>
</dbReference>
<dbReference type="Pfam" id="PF05577">
    <property type="entry name" value="Peptidase_S28"/>
    <property type="match status" value="2"/>
</dbReference>
<evidence type="ECO:0000256" key="6">
    <source>
        <dbReference type="SAM" id="SignalP"/>
    </source>
</evidence>
<feature type="chain" id="PRO_5008577644" description="Serine peptidase" evidence="6">
    <location>
        <begin position="19"/>
        <end position="555"/>
    </location>
</feature>
<evidence type="ECO:0000256" key="3">
    <source>
        <dbReference type="ARBA" id="ARBA00022729"/>
    </source>
</evidence>